<accession>A0A1Y1RM87</accession>
<organism evidence="2 3">
    <name type="scientific">Rothia nasimurium</name>
    <dbReference type="NCBI Taxonomy" id="85336"/>
    <lineage>
        <taxon>Bacteria</taxon>
        <taxon>Bacillati</taxon>
        <taxon>Actinomycetota</taxon>
        <taxon>Actinomycetes</taxon>
        <taxon>Micrococcales</taxon>
        <taxon>Micrococcaceae</taxon>
        <taxon>Rothia</taxon>
    </lineage>
</organism>
<sequence>MNALIPTAAASAGLMGGYKVARLTEVRALGGLALAAGGAAAFAGWKKNAGTGTAAALTAVYLGAFGYSHTLHKKIGPWPAVCAVTGATALASLAFGREKK</sequence>
<dbReference type="AlphaFoldDB" id="A0A1Y1RM87"/>
<keyword evidence="1" id="KW-0812">Transmembrane</keyword>
<feature type="transmembrane region" description="Helical" evidence="1">
    <location>
        <begin position="26"/>
        <end position="45"/>
    </location>
</feature>
<keyword evidence="3" id="KW-1185">Reference proteome</keyword>
<name>A0A1Y1RM87_9MICC</name>
<dbReference type="OrthoDB" id="5244439at2"/>
<evidence type="ECO:0000313" key="3">
    <source>
        <dbReference type="Proteomes" id="UP000192359"/>
    </source>
</evidence>
<comment type="caution">
    <text evidence="2">The sequence shown here is derived from an EMBL/GenBank/DDBJ whole genome shotgun (WGS) entry which is preliminary data.</text>
</comment>
<reference evidence="2 3" key="1">
    <citation type="submission" date="2016-05" db="EMBL/GenBank/DDBJ databases">
        <title>Draft genome sequence of a porcine commensal Rothia nasimurium.</title>
        <authorList>
            <person name="Gaiser R.A."/>
            <person name="Van Baarlen P."/>
            <person name="Wells J.M."/>
        </authorList>
    </citation>
    <scope>NUCLEOTIDE SEQUENCE [LARGE SCALE GENOMIC DNA]</scope>
    <source>
        <strain evidence="2 3">PT-32</strain>
    </source>
</reference>
<dbReference type="RefSeq" id="WP_083093536.1">
    <property type="nucleotide sequence ID" value="NZ_LXWF01000043.1"/>
</dbReference>
<dbReference type="Proteomes" id="UP000192359">
    <property type="component" value="Unassembled WGS sequence"/>
</dbReference>
<evidence type="ECO:0000256" key="1">
    <source>
        <dbReference type="SAM" id="Phobius"/>
    </source>
</evidence>
<feature type="transmembrane region" description="Helical" evidence="1">
    <location>
        <begin position="52"/>
        <end position="69"/>
    </location>
</feature>
<keyword evidence="1" id="KW-0472">Membrane</keyword>
<dbReference type="EMBL" id="LXWF01000043">
    <property type="protein sequence ID" value="ORC15562.1"/>
    <property type="molecule type" value="Genomic_DNA"/>
</dbReference>
<feature type="transmembrane region" description="Helical" evidence="1">
    <location>
        <begin position="75"/>
        <end position="95"/>
    </location>
</feature>
<gene>
    <name evidence="2" type="ORF">A7979_07480</name>
</gene>
<evidence type="ECO:0000313" key="2">
    <source>
        <dbReference type="EMBL" id="ORC15562.1"/>
    </source>
</evidence>
<protein>
    <submittedName>
        <fullName evidence="2">Uncharacterized protein</fullName>
    </submittedName>
</protein>
<keyword evidence="1" id="KW-1133">Transmembrane helix</keyword>
<proteinExistence type="predicted"/>